<evidence type="ECO:0000256" key="2">
    <source>
        <dbReference type="SAM" id="MobiDB-lite"/>
    </source>
</evidence>
<evidence type="ECO:0008006" key="6">
    <source>
        <dbReference type="Google" id="ProtNLM"/>
    </source>
</evidence>
<keyword evidence="1" id="KW-0175">Coiled coil</keyword>
<feature type="compositionally biased region" description="Low complexity" evidence="2">
    <location>
        <begin position="243"/>
        <end position="260"/>
    </location>
</feature>
<dbReference type="EMBL" id="JBHLWV010000011">
    <property type="protein sequence ID" value="MFC0313890.1"/>
    <property type="molecule type" value="Genomic_DNA"/>
</dbReference>
<feature type="transmembrane region" description="Helical" evidence="3">
    <location>
        <begin position="12"/>
        <end position="29"/>
    </location>
</feature>
<keyword evidence="3" id="KW-0472">Membrane</keyword>
<feature type="coiled-coil region" evidence="1">
    <location>
        <begin position="113"/>
        <end position="140"/>
    </location>
</feature>
<organism evidence="4 5">
    <name type="scientific">Gordonia phosphorivorans</name>
    <dbReference type="NCBI Taxonomy" id="1056982"/>
    <lineage>
        <taxon>Bacteria</taxon>
        <taxon>Bacillati</taxon>
        <taxon>Actinomycetota</taxon>
        <taxon>Actinomycetes</taxon>
        <taxon>Mycobacteriales</taxon>
        <taxon>Gordoniaceae</taxon>
        <taxon>Gordonia</taxon>
    </lineage>
</organism>
<dbReference type="Proteomes" id="UP001589783">
    <property type="component" value="Unassembled WGS sequence"/>
</dbReference>
<protein>
    <recommendedName>
        <fullName evidence="6">SMODS and SLOG-associating 2TM effector domain-containing protein</fullName>
    </recommendedName>
</protein>
<sequence>MARQRVWSRVSNIVVGLAAGVVVAVIIWFDVTSAIWQEVVILSGLAAGFVTFLLTVFVLDKVLARSTARRWAPVNRLAFTEFLHALADEDRSEITRGQVTPRTIDEPRFHADRRRYDDELERLREAVVTERRRLADLLGRWAPFLASSGANEVVLLHVADIALALDRIRDISLEAESAHTEESHRELCAEVAGCNARMGMLTDELQTRLAPQRFLIELEGPSDTPERSAPPVSGEAAASHEPAGFGRSARSGSGAGRSAP</sequence>
<feature type="region of interest" description="Disordered" evidence="2">
    <location>
        <begin position="217"/>
        <end position="260"/>
    </location>
</feature>
<dbReference type="RefSeq" id="WP_382360897.1">
    <property type="nucleotide sequence ID" value="NZ_JBHLWV010000011.1"/>
</dbReference>
<reference evidence="4 5" key="1">
    <citation type="submission" date="2024-09" db="EMBL/GenBank/DDBJ databases">
        <authorList>
            <person name="Sun Q."/>
            <person name="Mori K."/>
        </authorList>
    </citation>
    <scope>NUCLEOTIDE SEQUENCE [LARGE SCALE GENOMIC DNA]</scope>
    <source>
        <strain evidence="4 5">CCM 7957</strain>
    </source>
</reference>
<feature type="transmembrane region" description="Helical" evidence="3">
    <location>
        <begin position="35"/>
        <end position="59"/>
    </location>
</feature>
<keyword evidence="3" id="KW-0812">Transmembrane</keyword>
<keyword evidence="5" id="KW-1185">Reference proteome</keyword>
<evidence type="ECO:0000256" key="3">
    <source>
        <dbReference type="SAM" id="Phobius"/>
    </source>
</evidence>
<evidence type="ECO:0000313" key="5">
    <source>
        <dbReference type="Proteomes" id="UP001589783"/>
    </source>
</evidence>
<evidence type="ECO:0000313" key="4">
    <source>
        <dbReference type="EMBL" id="MFC0313890.1"/>
    </source>
</evidence>
<accession>A0ABV6H502</accession>
<comment type="caution">
    <text evidence="4">The sequence shown here is derived from an EMBL/GenBank/DDBJ whole genome shotgun (WGS) entry which is preliminary data.</text>
</comment>
<keyword evidence="3" id="KW-1133">Transmembrane helix</keyword>
<evidence type="ECO:0000256" key="1">
    <source>
        <dbReference type="SAM" id="Coils"/>
    </source>
</evidence>
<proteinExistence type="predicted"/>
<gene>
    <name evidence="4" type="ORF">ACFFJD_03350</name>
</gene>
<name>A0ABV6H502_9ACTN</name>